<feature type="compositionally biased region" description="Basic and acidic residues" evidence="1">
    <location>
        <begin position="563"/>
        <end position="610"/>
    </location>
</feature>
<dbReference type="AlphaFoldDB" id="A0A6A2XQ48"/>
<feature type="compositionally biased region" description="Basic and acidic residues" evidence="1">
    <location>
        <begin position="164"/>
        <end position="182"/>
    </location>
</feature>
<feature type="compositionally biased region" description="Low complexity" evidence="1">
    <location>
        <begin position="769"/>
        <end position="789"/>
    </location>
</feature>
<accession>A0A6A2XQ48</accession>
<evidence type="ECO:0000313" key="2">
    <source>
        <dbReference type="EMBL" id="KAE8664136.1"/>
    </source>
</evidence>
<keyword evidence="3" id="KW-1185">Reference proteome</keyword>
<feature type="region of interest" description="Disordered" evidence="1">
    <location>
        <begin position="338"/>
        <end position="408"/>
    </location>
</feature>
<sequence length="862" mass="93344">MEKPDSASGCGCAAVYTLFSLTPASTPPGHDVSGSTPFLILKVKRKGYLYHLSDSMFVKSAFGVIKIGFYRLMPQLLKSIEESDMAIRLANANDATLPQDRDDCCAKQNSASQQFGFSNSTKKNSEGKWCLVVGFVKDASDSGNVLKENSFQNDRCGKPLRLMKPLENKDVSHNDREYKSKENTLQIGPASKKKRKAGRKDGNGFSLIEHGEKATGSDTAISECTYGQKLENTSSVFDHLNTESVETNPLSTADASGGRRREKAKIESWSNCERQHVSETNKVAPLGITRIEAKNNSLLILIMILAGDNDMDEANDGNSESKKNEPSQPGVVASVIKTRDSSDQNSSYVDGHSTPCSREGINFQKAFGVSDDENQSGTLEEKIVEPKKSSRKVKKSKKNKGPVGGTEAVDAVHNSIPANGISPAHCPIVTGEHLCDNAEQAGKTDGKDESEMEKPDCSPSVSDVKADDVIQDVLESLKRCDNASENAENTGKKSRKKTKNKSSTVMVPPELQGKDYVDHRDPTFLVHNVTELIASSKSTSKTVNGESVQLNGTNLGSNQITLERKHDGRSIQDVFSVDHTKSTRVENSNNKKEVTRRNEMVKSQQHRETVDSGSKTPAAKASSNQSQRSSSKVEPSSSNVKSSKPLLTIPEIVAKEPPQSKKSEKVDSTLNNAQRPIDVNSSRVHTDLKKNNPRAVSSSAIETPKKIINSKKGGSELQSRLDIAKANGTNSRKVENSLANKKSLLATTVTIFRHDDKESSDDEDGVGNSDSSTRTPSDSSSSSYYSNNSIAKGSSSQNGSCNSKGEEAGGRKKEKPVSSSPRSMSLHAILRNSSSYKKAKLTASQDIDSQPEEFVPDSQPAT</sequence>
<protein>
    <submittedName>
        <fullName evidence="2">3-ketoacyl-CoA reductase 1 isoform 1</fullName>
    </submittedName>
</protein>
<feature type="compositionally biased region" description="Basic and acidic residues" evidence="1">
    <location>
        <begin position="658"/>
        <end position="667"/>
    </location>
</feature>
<organism evidence="2 3">
    <name type="scientific">Hibiscus syriacus</name>
    <name type="common">Rose of Sharon</name>
    <dbReference type="NCBI Taxonomy" id="106335"/>
    <lineage>
        <taxon>Eukaryota</taxon>
        <taxon>Viridiplantae</taxon>
        <taxon>Streptophyta</taxon>
        <taxon>Embryophyta</taxon>
        <taxon>Tracheophyta</taxon>
        <taxon>Spermatophyta</taxon>
        <taxon>Magnoliopsida</taxon>
        <taxon>eudicotyledons</taxon>
        <taxon>Gunneridae</taxon>
        <taxon>Pentapetalae</taxon>
        <taxon>rosids</taxon>
        <taxon>malvids</taxon>
        <taxon>Malvales</taxon>
        <taxon>Malvaceae</taxon>
        <taxon>Malvoideae</taxon>
        <taxon>Hibiscus</taxon>
    </lineage>
</organism>
<proteinExistence type="predicted"/>
<feature type="compositionally biased region" description="Low complexity" evidence="1">
    <location>
        <begin position="622"/>
        <end position="645"/>
    </location>
</feature>
<evidence type="ECO:0000256" key="1">
    <source>
        <dbReference type="SAM" id="MobiDB-lite"/>
    </source>
</evidence>
<evidence type="ECO:0000313" key="3">
    <source>
        <dbReference type="Proteomes" id="UP000436088"/>
    </source>
</evidence>
<feature type="compositionally biased region" description="Basic residues" evidence="1">
    <location>
        <begin position="389"/>
        <end position="400"/>
    </location>
</feature>
<feature type="compositionally biased region" description="Polar residues" evidence="1">
    <location>
        <begin position="831"/>
        <end position="848"/>
    </location>
</feature>
<feature type="region of interest" description="Disordered" evidence="1">
    <location>
        <begin position="439"/>
        <end position="463"/>
    </location>
</feature>
<name>A0A6A2XQ48_HIBSY</name>
<gene>
    <name evidence="2" type="ORF">F3Y22_tig00112856pilonHSYRG00107</name>
</gene>
<comment type="caution">
    <text evidence="2">The sequence shown here is derived from an EMBL/GenBank/DDBJ whole genome shotgun (WGS) entry which is preliminary data.</text>
</comment>
<feature type="compositionally biased region" description="Polar residues" evidence="1">
    <location>
        <begin position="668"/>
        <end position="683"/>
    </location>
</feature>
<feature type="region of interest" description="Disordered" evidence="1">
    <location>
        <begin position="163"/>
        <end position="210"/>
    </location>
</feature>
<feature type="region of interest" description="Disordered" evidence="1">
    <location>
        <begin position="563"/>
        <end position="702"/>
    </location>
</feature>
<feature type="region of interest" description="Disordered" evidence="1">
    <location>
        <begin position="755"/>
        <end position="862"/>
    </location>
</feature>
<dbReference type="Proteomes" id="UP000436088">
    <property type="component" value="Unassembled WGS sequence"/>
</dbReference>
<feature type="compositionally biased region" description="Polar residues" evidence="1">
    <location>
        <begin position="790"/>
        <end position="803"/>
    </location>
</feature>
<feature type="region of interest" description="Disordered" evidence="1">
    <location>
        <begin position="481"/>
        <end position="505"/>
    </location>
</feature>
<feature type="compositionally biased region" description="Basic and acidic residues" evidence="1">
    <location>
        <begin position="442"/>
        <end position="456"/>
    </location>
</feature>
<feature type="compositionally biased region" description="Basic and acidic residues" evidence="1">
    <location>
        <begin position="379"/>
        <end position="388"/>
    </location>
</feature>
<reference evidence="2" key="1">
    <citation type="submission" date="2019-09" db="EMBL/GenBank/DDBJ databases">
        <title>Draft genome information of white flower Hibiscus syriacus.</title>
        <authorList>
            <person name="Kim Y.-M."/>
        </authorList>
    </citation>
    <scope>NUCLEOTIDE SEQUENCE [LARGE SCALE GENOMIC DNA]</scope>
    <source>
        <strain evidence="2">YM2019G1</strain>
    </source>
</reference>
<dbReference type="EMBL" id="VEPZ02001660">
    <property type="protein sequence ID" value="KAE8664136.1"/>
    <property type="molecule type" value="Genomic_DNA"/>
</dbReference>